<organism evidence="3 4">
    <name type="scientific">Cryptosporangium phraense</name>
    <dbReference type="NCBI Taxonomy" id="2593070"/>
    <lineage>
        <taxon>Bacteria</taxon>
        <taxon>Bacillati</taxon>
        <taxon>Actinomycetota</taxon>
        <taxon>Actinomycetes</taxon>
        <taxon>Cryptosporangiales</taxon>
        <taxon>Cryptosporangiaceae</taxon>
        <taxon>Cryptosporangium</taxon>
    </lineage>
</organism>
<reference evidence="3 4" key="1">
    <citation type="submission" date="2019-07" db="EMBL/GenBank/DDBJ databases">
        <title>Cryptosporangium phraense sp. nov., isolated from plant litter.</title>
        <authorList>
            <person name="Suriyachadkun C."/>
        </authorList>
    </citation>
    <scope>NUCLEOTIDE SEQUENCE [LARGE SCALE GENOMIC DNA]</scope>
    <source>
        <strain evidence="3 4">A-T 5661</strain>
    </source>
</reference>
<sequence>MLKNPTASSSFQTNRPGSSPLMIRVKMVATAPACQSPASPQHARHGRAGRAAGSAGLGRRSIAGVWAPAILHPSSTDPPAPSAKPRLVGHRGAVNLDALLAVQQGVISRRQVLACGLSDEAIRWRLRRGLWRRVLPGLFATFGGPLEHEQRMIVAALVGGDGAQITGVAALRFHRVRYLPDDPRIHVLVPADRVRRSRGFVVVSRTSRPDPHPVLRPALDVCSPARAGADAARTGYPRRAVRAMLADLLQRRRVTIAALDAEYRTGPSRGSRLLREVLDELGAGVRSATEAELRALALASDVLPPIRWNPALRAADGTRLPTPDGWIEDVGLAFELDSAEFHTSLEDYERTRDRHNRLAAHGVLTLHFSPADVRKNPRRVLDVIERAYRRRPPGFSGVRAVDEGLLVP</sequence>
<accession>A0A545AZM9</accession>
<evidence type="ECO:0000313" key="3">
    <source>
        <dbReference type="EMBL" id="TQS46791.1"/>
    </source>
</evidence>
<comment type="caution">
    <text evidence="3">The sequence shown here is derived from an EMBL/GenBank/DDBJ whole genome shotgun (WGS) entry which is preliminary data.</text>
</comment>
<feature type="region of interest" description="Disordered" evidence="1">
    <location>
        <begin position="32"/>
        <end position="55"/>
    </location>
</feature>
<feature type="region of interest" description="Disordered" evidence="1">
    <location>
        <begin position="1"/>
        <end position="20"/>
    </location>
</feature>
<dbReference type="InParanoid" id="A0A545AZM9"/>
<feature type="domain" description="AbiEi antitoxin N-terminal" evidence="2">
    <location>
        <begin position="97"/>
        <end position="140"/>
    </location>
</feature>
<proteinExistence type="predicted"/>
<name>A0A545AZM9_9ACTN</name>
<evidence type="ECO:0000259" key="2">
    <source>
        <dbReference type="Pfam" id="PF13338"/>
    </source>
</evidence>
<evidence type="ECO:0000256" key="1">
    <source>
        <dbReference type="SAM" id="MobiDB-lite"/>
    </source>
</evidence>
<dbReference type="Pfam" id="PF13338">
    <property type="entry name" value="AbiEi_4"/>
    <property type="match status" value="1"/>
</dbReference>
<dbReference type="Proteomes" id="UP000317982">
    <property type="component" value="Unassembled WGS sequence"/>
</dbReference>
<dbReference type="AlphaFoldDB" id="A0A545AZM9"/>
<keyword evidence="4" id="KW-1185">Reference proteome</keyword>
<gene>
    <name evidence="3" type="ORF">FL583_00485</name>
</gene>
<feature type="compositionally biased region" description="Polar residues" evidence="1">
    <location>
        <begin position="1"/>
        <end position="17"/>
    </location>
</feature>
<protein>
    <recommendedName>
        <fullName evidence="2">AbiEi antitoxin N-terminal domain-containing protein</fullName>
    </recommendedName>
</protein>
<dbReference type="EMBL" id="VIRS01000001">
    <property type="protein sequence ID" value="TQS46791.1"/>
    <property type="molecule type" value="Genomic_DNA"/>
</dbReference>
<dbReference type="InterPro" id="IPR025159">
    <property type="entry name" value="AbiEi_N"/>
</dbReference>
<dbReference type="OrthoDB" id="4870610at2"/>
<evidence type="ECO:0000313" key="4">
    <source>
        <dbReference type="Proteomes" id="UP000317982"/>
    </source>
</evidence>